<dbReference type="EMBL" id="JXXK01000002">
    <property type="protein sequence ID" value="KJF41037.1"/>
    <property type="molecule type" value="Genomic_DNA"/>
</dbReference>
<comment type="caution">
    <text evidence="2">The sequence shown here is derived from an EMBL/GenBank/DDBJ whole genome shotgun (WGS) entry which is preliminary data.</text>
</comment>
<keyword evidence="5" id="KW-1185">Reference proteome</keyword>
<dbReference type="EMBL" id="LMUA01000012">
    <property type="protein sequence ID" value="KUE76113.1"/>
    <property type="molecule type" value="Genomic_DNA"/>
</dbReference>
<organism evidence="2 5">
    <name type="scientific">Ruthenibacterium lactatiformans</name>
    <dbReference type="NCBI Taxonomy" id="1550024"/>
    <lineage>
        <taxon>Bacteria</taxon>
        <taxon>Bacillati</taxon>
        <taxon>Bacillota</taxon>
        <taxon>Clostridia</taxon>
        <taxon>Eubacteriales</taxon>
        <taxon>Oscillospiraceae</taxon>
        <taxon>Ruthenibacterium</taxon>
    </lineage>
</organism>
<reference evidence="3 6" key="2">
    <citation type="submission" date="2015-10" db="EMBL/GenBank/DDBJ databases">
        <title>A novel member of the family Ruminococcaceae isolated from human faeces.</title>
        <authorList>
            <person name="Shkoporov A.N."/>
            <person name="Chaplin A.V."/>
            <person name="Motuzova O.V."/>
            <person name="Kafarskaia L.I."/>
            <person name="Efimov B.A."/>
        </authorList>
    </citation>
    <scope>NUCLEOTIDE SEQUENCE [LARGE SCALE GENOMIC DNA]</scope>
    <source>
        <strain evidence="3 6">668</strain>
    </source>
</reference>
<sequence length="107" mass="12081">MAEQKRVRRTPEQIAADIDGQISKLEENIRGLEEKKIAACAEFDAKIAAVQEKAAKLAERKKEVLSPKKRKPRKSKAERIRELVKQAQKSGMKLDEIAEKLGMPLSE</sequence>
<reference evidence="2" key="1">
    <citation type="submission" date="2015-02" db="EMBL/GenBank/DDBJ databases">
        <title>A novel member of the family Ruminococcaceae isolated from human feces.</title>
        <authorList>
            <person name="Shkoporov A.N."/>
            <person name="Chaplin A.V."/>
            <person name="Motuzova O.V."/>
            <person name="Kafarskaia L.I."/>
            <person name="Khokhlova E.V."/>
            <person name="Efimov B.A."/>
        </authorList>
    </citation>
    <scope>NUCLEOTIDE SEQUENCE [LARGE SCALE GENOMIC DNA]</scope>
    <source>
        <strain evidence="2">585-1</strain>
    </source>
</reference>
<name>A0A0D8J2A1_9FIRM</name>
<dbReference type="Proteomes" id="UP000053433">
    <property type="component" value="Unassembled WGS sequence"/>
</dbReference>
<keyword evidence="1" id="KW-0175">Coiled coil</keyword>
<evidence type="ECO:0000313" key="3">
    <source>
        <dbReference type="EMBL" id="KUE76113.1"/>
    </source>
</evidence>
<evidence type="ECO:0000256" key="1">
    <source>
        <dbReference type="SAM" id="Coils"/>
    </source>
</evidence>
<protein>
    <submittedName>
        <fullName evidence="2">Uncharacterized protein</fullName>
    </submittedName>
</protein>
<evidence type="ECO:0000313" key="4">
    <source>
        <dbReference type="EMBL" id="MTS25764.1"/>
    </source>
</evidence>
<dbReference type="Proteomes" id="UP000032483">
    <property type="component" value="Unassembled WGS sequence"/>
</dbReference>
<dbReference type="RefSeq" id="WP_009325940.1">
    <property type="nucleotide sequence ID" value="NZ_CATXDA010000094.1"/>
</dbReference>
<accession>A0A0D8J2A1</accession>
<evidence type="ECO:0000313" key="2">
    <source>
        <dbReference type="EMBL" id="KJF41037.1"/>
    </source>
</evidence>
<evidence type="ECO:0000313" key="7">
    <source>
        <dbReference type="Proteomes" id="UP000472755"/>
    </source>
</evidence>
<dbReference type="AlphaFoldDB" id="A0A0D8J2A1"/>
<dbReference type="EMBL" id="WMZU01000001">
    <property type="protein sequence ID" value="MTS25764.1"/>
    <property type="molecule type" value="Genomic_DNA"/>
</dbReference>
<reference evidence="4 7" key="3">
    <citation type="journal article" date="2019" name="Nat. Med.">
        <title>A library of human gut bacterial isolates paired with longitudinal multiomics data enables mechanistic microbiome research.</title>
        <authorList>
            <person name="Poyet M."/>
            <person name="Groussin M."/>
            <person name="Gibbons S.M."/>
            <person name="Avila-Pacheco J."/>
            <person name="Jiang X."/>
            <person name="Kearney S.M."/>
            <person name="Perrotta A.R."/>
            <person name="Berdy B."/>
            <person name="Zhao S."/>
            <person name="Lieberman T.D."/>
            <person name="Swanson P.K."/>
            <person name="Smith M."/>
            <person name="Roesemann S."/>
            <person name="Alexander J.E."/>
            <person name="Rich S.A."/>
            <person name="Livny J."/>
            <person name="Vlamakis H."/>
            <person name="Clish C."/>
            <person name="Bullock K."/>
            <person name="Deik A."/>
            <person name="Scott J."/>
            <person name="Pierce K.A."/>
            <person name="Xavier R.J."/>
            <person name="Alm E.J."/>
        </authorList>
    </citation>
    <scope>NUCLEOTIDE SEQUENCE [LARGE SCALE GENOMIC DNA]</scope>
    <source>
        <strain evidence="4 7">BIOML-A4</strain>
    </source>
</reference>
<proteinExistence type="predicted"/>
<dbReference type="Proteomes" id="UP000472755">
    <property type="component" value="Unassembled WGS sequence"/>
</dbReference>
<evidence type="ECO:0000313" key="6">
    <source>
        <dbReference type="Proteomes" id="UP000053433"/>
    </source>
</evidence>
<feature type="coiled-coil region" evidence="1">
    <location>
        <begin position="15"/>
        <end position="60"/>
    </location>
</feature>
<accession>A0A0W7TQL7</accession>
<gene>
    <name evidence="3" type="ORF">ASJ35_10005</name>
    <name evidence="4" type="ORF">GMD59_00475</name>
    <name evidence="2" type="ORF">TQ39_02080</name>
</gene>
<dbReference type="GeneID" id="42855424"/>
<evidence type="ECO:0000313" key="5">
    <source>
        <dbReference type="Proteomes" id="UP000032483"/>
    </source>
</evidence>